<organism evidence="2 3">
    <name type="scientific">Alistipes onderdonkii</name>
    <dbReference type="NCBI Taxonomy" id="328813"/>
    <lineage>
        <taxon>Bacteria</taxon>
        <taxon>Pseudomonadati</taxon>
        <taxon>Bacteroidota</taxon>
        <taxon>Bacteroidia</taxon>
        <taxon>Bacteroidales</taxon>
        <taxon>Rikenellaceae</taxon>
        <taxon>Alistipes</taxon>
    </lineage>
</organism>
<dbReference type="Proteomes" id="UP000195772">
    <property type="component" value="Unassembled WGS sequence"/>
</dbReference>
<dbReference type="AlphaFoldDB" id="A0A1Y3QZ02"/>
<sequence length="84" mass="9277">MMKLPGFVEFIFICGCANLLLLCHFKLLHIMGIELAKRGGGKYSVPTIEVIEITTEKGFATSNPDGLVLPMSYDDSYMDESDEA</sequence>
<feature type="transmembrane region" description="Helical" evidence="1">
    <location>
        <begin position="6"/>
        <end position="28"/>
    </location>
</feature>
<evidence type="ECO:0000313" key="2">
    <source>
        <dbReference type="EMBL" id="OUN04914.1"/>
    </source>
</evidence>
<evidence type="ECO:0000256" key="1">
    <source>
        <dbReference type="SAM" id="Phobius"/>
    </source>
</evidence>
<name>A0A1Y3QZ02_9BACT</name>
<evidence type="ECO:0000313" key="3">
    <source>
        <dbReference type="Proteomes" id="UP000195772"/>
    </source>
</evidence>
<accession>A0A1Y3QZ02</accession>
<comment type="caution">
    <text evidence="2">The sequence shown here is derived from an EMBL/GenBank/DDBJ whole genome shotgun (WGS) entry which is preliminary data.</text>
</comment>
<keyword evidence="1" id="KW-0812">Transmembrane</keyword>
<gene>
    <name evidence="2" type="ORF">B5G41_00985</name>
</gene>
<keyword evidence="1" id="KW-1133">Transmembrane helix</keyword>
<protein>
    <submittedName>
        <fullName evidence="2">Uncharacterized protein</fullName>
    </submittedName>
</protein>
<proteinExistence type="predicted"/>
<dbReference type="EMBL" id="NFHB01000001">
    <property type="protein sequence ID" value="OUN04914.1"/>
    <property type="molecule type" value="Genomic_DNA"/>
</dbReference>
<keyword evidence="1" id="KW-0472">Membrane</keyword>
<reference evidence="3" key="1">
    <citation type="submission" date="2017-04" db="EMBL/GenBank/DDBJ databases">
        <title>Function of individual gut microbiota members based on whole genome sequencing of pure cultures obtained from chicken caecum.</title>
        <authorList>
            <person name="Medvecky M."/>
            <person name="Cejkova D."/>
            <person name="Polansky O."/>
            <person name="Karasova D."/>
            <person name="Kubasova T."/>
            <person name="Cizek A."/>
            <person name="Rychlik I."/>
        </authorList>
    </citation>
    <scope>NUCLEOTIDE SEQUENCE [LARGE SCALE GENOMIC DNA]</scope>
    <source>
        <strain evidence="3">An90</strain>
    </source>
</reference>